<evidence type="ECO:0000313" key="2">
    <source>
        <dbReference type="Proteomes" id="UP000078316"/>
    </source>
</evidence>
<organism evidence="1 2">
    <name type="scientific">Methylobacterium platani</name>
    <dbReference type="NCBI Taxonomy" id="427683"/>
    <lineage>
        <taxon>Bacteria</taxon>
        <taxon>Pseudomonadati</taxon>
        <taxon>Pseudomonadota</taxon>
        <taxon>Alphaproteobacteria</taxon>
        <taxon>Hyphomicrobiales</taxon>
        <taxon>Methylobacteriaceae</taxon>
        <taxon>Methylobacterium</taxon>
    </lineage>
</organism>
<accession>A0A179SAT8</accession>
<reference evidence="1 2" key="1">
    <citation type="submission" date="2016-04" db="EMBL/GenBank/DDBJ databases">
        <authorList>
            <person name="Evans L.H."/>
            <person name="Alamgir A."/>
            <person name="Owens N."/>
            <person name="Weber N.D."/>
            <person name="Virtaneva K."/>
            <person name="Barbian K."/>
            <person name="Babar A."/>
            <person name="Rosenke K."/>
        </authorList>
    </citation>
    <scope>NUCLEOTIDE SEQUENCE [LARGE SCALE GENOMIC DNA]</scope>
    <source>
        <strain evidence="1 2">PMB02</strain>
    </source>
</reference>
<dbReference type="AlphaFoldDB" id="A0A179SAT8"/>
<dbReference type="Proteomes" id="UP000078316">
    <property type="component" value="Unassembled WGS sequence"/>
</dbReference>
<sequence>MDVTSPGSLAKRFQAPQQASTICLSSRNTRLASLFWRRYCQTSPIGFDSGDEAGRGRCAGRLGIDVSMPRREGLVEKSTISNMETGRASIPRFRGEARPDLLIYRPR</sequence>
<evidence type="ECO:0000313" key="1">
    <source>
        <dbReference type="EMBL" id="OAS24731.1"/>
    </source>
</evidence>
<comment type="caution">
    <text evidence="1">The sequence shown here is derived from an EMBL/GenBank/DDBJ whole genome shotgun (WGS) entry which is preliminary data.</text>
</comment>
<name>A0A179SAT8_9HYPH</name>
<protein>
    <submittedName>
        <fullName evidence="1">Uncharacterized protein</fullName>
    </submittedName>
</protein>
<gene>
    <name evidence="1" type="ORF">A5481_13460</name>
</gene>
<dbReference type="EMBL" id="LWHQ01000022">
    <property type="protein sequence ID" value="OAS24731.1"/>
    <property type="molecule type" value="Genomic_DNA"/>
</dbReference>
<proteinExistence type="predicted"/>